<evidence type="ECO:0000256" key="4">
    <source>
        <dbReference type="ARBA" id="ARBA00022475"/>
    </source>
</evidence>
<evidence type="ECO:0000256" key="3">
    <source>
        <dbReference type="ARBA" id="ARBA00012438"/>
    </source>
</evidence>
<sequence>MFLRYLSYKKSWIFLVASLLMLTNALIVFDQGISFSMFSLMYLNVLFLIIFLAFFIWRYKKETAFMYKLQTLKEEIGESWVEALPDANYSFPDKMIVELMRNTDDFYKKRFHDVKKTQLMENDYITSWIHEIKAPLTAMKITIDSNRSDRLAQKIETNWLRLHLLIDRQLYITRLPTLEADYVVEQVKMEDLLKEEIRDLASWCMEKNMNVQIDSDVEVPIVVTDRKWCRFIIRQLMTNAIKYSPEEGTIRITLGRKSNGAVWLGIHDEGPGIQEHDLPRIFDKGFTGENGRIQNSATGIGLYLAQAVANKLSITLDVESTYGEGTAMYMTFLREDQTEAIRRTMVQ</sequence>
<evidence type="ECO:0000256" key="6">
    <source>
        <dbReference type="ARBA" id="ARBA00022692"/>
    </source>
</evidence>
<dbReference type="Proteomes" id="UP000789833">
    <property type="component" value="Unassembled WGS sequence"/>
</dbReference>
<dbReference type="InterPro" id="IPR036890">
    <property type="entry name" value="HATPase_C_sf"/>
</dbReference>
<dbReference type="SUPFAM" id="SSF55874">
    <property type="entry name" value="ATPase domain of HSP90 chaperone/DNA topoisomerase II/histidine kinase"/>
    <property type="match status" value="1"/>
</dbReference>
<evidence type="ECO:0000256" key="1">
    <source>
        <dbReference type="ARBA" id="ARBA00000085"/>
    </source>
</evidence>
<accession>A0ABM8YUS0</accession>
<organism evidence="15 16">
    <name type="scientific">Sutcliffiella rhizosphaerae</name>
    <dbReference type="NCBI Taxonomy" id="2880967"/>
    <lineage>
        <taxon>Bacteria</taxon>
        <taxon>Bacillati</taxon>
        <taxon>Bacillota</taxon>
        <taxon>Bacilli</taxon>
        <taxon>Bacillales</taxon>
        <taxon>Bacillaceae</taxon>
        <taxon>Sutcliffiella</taxon>
    </lineage>
</organism>
<keyword evidence="9" id="KW-0067">ATP-binding</keyword>
<evidence type="ECO:0000256" key="2">
    <source>
        <dbReference type="ARBA" id="ARBA00004651"/>
    </source>
</evidence>
<dbReference type="SMART" id="SM00387">
    <property type="entry name" value="HATPase_c"/>
    <property type="match status" value="1"/>
</dbReference>
<reference evidence="15 16" key="1">
    <citation type="submission" date="2021-10" db="EMBL/GenBank/DDBJ databases">
        <authorList>
            <person name="Criscuolo A."/>
        </authorList>
    </citation>
    <scope>NUCLEOTIDE SEQUENCE [LARGE SCALE GENOMIC DNA]</scope>
    <source>
        <strain evidence="16">CIP 111883</strain>
    </source>
</reference>
<evidence type="ECO:0000259" key="14">
    <source>
        <dbReference type="PROSITE" id="PS50109"/>
    </source>
</evidence>
<evidence type="ECO:0000256" key="12">
    <source>
        <dbReference type="ARBA" id="ARBA00023136"/>
    </source>
</evidence>
<dbReference type="SUPFAM" id="SSF47384">
    <property type="entry name" value="Homodimeric domain of signal transducing histidine kinase"/>
    <property type="match status" value="1"/>
</dbReference>
<dbReference type="PROSITE" id="PS50109">
    <property type="entry name" value="HIS_KIN"/>
    <property type="match status" value="1"/>
</dbReference>
<keyword evidence="5 15" id="KW-0808">Transferase</keyword>
<protein>
    <recommendedName>
        <fullName evidence="3">histidine kinase</fullName>
        <ecNumber evidence="3">2.7.13.3</ecNumber>
    </recommendedName>
</protein>
<comment type="catalytic activity">
    <reaction evidence="1">
        <text>ATP + protein L-histidine = ADP + protein N-phospho-L-histidine.</text>
        <dbReference type="EC" id="2.7.13.3"/>
    </reaction>
</comment>
<keyword evidence="4" id="KW-1003">Cell membrane</keyword>
<feature type="domain" description="Histidine kinase" evidence="14">
    <location>
        <begin position="127"/>
        <end position="336"/>
    </location>
</feature>
<proteinExistence type="predicted"/>
<evidence type="ECO:0000313" key="16">
    <source>
        <dbReference type="Proteomes" id="UP000789833"/>
    </source>
</evidence>
<keyword evidence="6 13" id="KW-0812">Transmembrane</keyword>
<name>A0ABM8YUS0_9BACI</name>
<keyword evidence="8 15" id="KW-0418">Kinase</keyword>
<evidence type="ECO:0000256" key="5">
    <source>
        <dbReference type="ARBA" id="ARBA00022679"/>
    </source>
</evidence>
<evidence type="ECO:0000256" key="9">
    <source>
        <dbReference type="ARBA" id="ARBA00022840"/>
    </source>
</evidence>
<evidence type="ECO:0000256" key="10">
    <source>
        <dbReference type="ARBA" id="ARBA00022989"/>
    </source>
</evidence>
<keyword evidence="16" id="KW-1185">Reference proteome</keyword>
<dbReference type="PANTHER" id="PTHR45453:SF2">
    <property type="entry name" value="HISTIDINE KINASE"/>
    <property type="match status" value="1"/>
</dbReference>
<dbReference type="InterPro" id="IPR005467">
    <property type="entry name" value="His_kinase_dom"/>
</dbReference>
<evidence type="ECO:0000313" key="15">
    <source>
        <dbReference type="EMBL" id="CAG9623673.1"/>
    </source>
</evidence>
<dbReference type="PANTHER" id="PTHR45453">
    <property type="entry name" value="PHOSPHATE REGULON SENSOR PROTEIN PHOR"/>
    <property type="match status" value="1"/>
</dbReference>
<dbReference type="Pfam" id="PF02518">
    <property type="entry name" value="HATPase_c"/>
    <property type="match status" value="1"/>
</dbReference>
<feature type="transmembrane region" description="Helical" evidence="13">
    <location>
        <begin position="35"/>
        <end position="57"/>
    </location>
</feature>
<keyword evidence="7" id="KW-0547">Nucleotide-binding</keyword>
<feature type="transmembrane region" description="Helical" evidence="13">
    <location>
        <begin position="12"/>
        <end position="29"/>
    </location>
</feature>
<comment type="subcellular location">
    <subcellularLocation>
        <location evidence="2">Cell membrane</location>
        <topology evidence="2">Multi-pass membrane protein</topology>
    </subcellularLocation>
</comment>
<evidence type="ECO:0000256" key="8">
    <source>
        <dbReference type="ARBA" id="ARBA00022777"/>
    </source>
</evidence>
<dbReference type="Gene3D" id="3.30.565.10">
    <property type="entry name" value="Histidine kinase-like ATPase, C-terminal domain"/>
    <property type="match status" value="1"/>
</dbReference>
<keyword evidence="12 13" id="KW-0472">Membrane</keyword>
<evidence type="ECO:0000256" key="11">
    <source>
        <dbReference type="ARBA" id="ARBA00023012"/>
    </source>
</evidence>
<gene>
    <name evidence="15" type="primary">graS_3</name>
    <name evidence="15" type="ORF">BACCIP111883_04505</name>
</gene>
<dbReference type="EMBL" id="CAKJTJ010000063">
    <property type="protein sequence ID" value="CAG9623673.1"/>
    <property type="molecule type" value="Genomic_DNA"/>
</dbReference>
<dbReference type="InterPro" id="IPR003594">
    <property type="entry name" value="HATPase_dom"/>
</dbReference>
<keyword evidence="11" id="KW-0902">Two-component regulatory system</keyword>
<dbReference type="InterPro" id="IPR036097">
    <property type="entry name" value="HisK_dim/P_sf"/>
</dbReference>
<evidence type="ECO:0000256" key="13">
    <source>
        <dbReference type="SAM" id="Phobius"/>
    </source>
</evidence>
<keyword evidence="10 13" id="KW-1133">Transmembrane helix</keyword>
<dbReference type="RefSeq" id="WP_230505326.1">
    <property type="nucleotide sequence ID" value="NZ_CAKJTJ010000063.1"/>
</dbReference>
<dbReference type="EC" id="2.7.13.3" evidence="3"/>
<dbReference type="GO" id="GO:0004673">
    <property type="term" value="F:protein histidine kinase activity"/>
    <property type="evidence" value="ECO:0007669"/>
    <property type="project" value="UniProtKB-EC"/>
</dbReference>
<dbReference type="InterPro" id="IPR050351">
    <property type="entry name" value="BphY/WalK/GraS-like"/>
</dbReference>
<comment type="caution">
    <text evidence="15">The sequence shown here is derived from an EMBL/GenBank/DDBJ whole genome shotgun (WGS) entry which is preliminary data.</text>
</comment>
<evidence type="ECO:0000256" key="7">
    <source>
        <dbReference type="ARBA" id="ARBA00022741"/>
    </source>
</evidence>